<evidence type="ECO:0000256" key="6">
    <source>
        <dbReference type="ARBA" id="ARBA00023171"/>
    </source>
</evidence>
<gene>
    <name evidence="8" type="primary">chlG</name>
    <name evidence="8" type="ORF">GCM10009416_50640</name>
</gene>
<evidence type="ECO:0000256" key="1">
    <source>
        <dbReference type="ARBA" id="ARBA00004141"/>
    </source>
</evidence>
<protein>
    <submittedName>
        <fullName evidence="8">Chlorophyll synthase ChlG</fullName>
    </submittedName>
</protein>
<feature type="transmembrane region" description="Helical" evidence="7">
    <location>
        <begin position="249"/>
        <end position="267"/>
    </location>
</feature>
<dbReference type="InterPro" id="IPR044878">
    <property type="entry name" value="UbiA_sf"/>
</dbReference>
<dbReference type="RefSeq" id="WP_343898253.1">
    <property type="nucleotide sequence ID" value="NZ_BAAAFZ010000120.1"/>
</dbReference>
<evidence type="ECO:0000256" key="3">
    <source>
        <dbReference type="ARBA" id="ARBA00022692"/>
    </source>
</evidence>
<evidence type="ECO:0000256" key="5">
    <source>
        <dbReference type="ARBA" id="ARBA00023136"/>
    </source>
</evidence>
<comment type="caution">
    <text evidence="8">The sequence shown here is derived from an EMBL/GenBank/DDBJ whole genome shotgun (WGS) entry which is preliminary data.</text>
</comment>
<comment type="subcellular location">
    <subcellularLocation>
        <location evidence="1">Membrane</location>
        <topology evidence="1">Multi-pass membrane protein</topology>
    </subcellularLocation>
</comment>
<evidence type="ECO:0000256" key="7">
    <source>
        <dbReference type="SAM" id="Phobius"/>
    </source>
</evidence>
<name>A0ABN1GAX3_9PROT</name>
<organism evidence="8 9">
    <name type="scientific">Craurococcus roseus</name>
    <dbReference type="NCBI Taxonomy" id="77585"/>
    <lineage>
        <taxon>Bacteria</taxon>
        <taxon>Pseudomonadati</taxon>
        <taxon>Pseudomonadota</taxon>
        <taxon>Alphaproteobacteria</taxon>
        <taxon>Acetobacterales</taxon>
        <taxon>Acetobacteraceae</taxon>
        <taxon>Craurococcus</taxon>
    </lineage>
</organism>
<feature type="transmembrane region" description="Helical" evidence="7">
    <location>
        <begin position="123"/>
        <end position="140"/>
    </location>
</feature>
<proteinExistence type="predicted"/>
<keyword evidence="6" id="KW-0149">Chlorophyll biosynthesis</keyword>
<dbReference type="Gene3D" id="1.10.357.140">
    <property type="entry name" value="UbiA prenyltransferase"/>
    <property type="match status" value="1"/>
</dbReference>
<keyword evidence="5 7" id="KW-0472">Membrane</keyword>
<sequence length="309" mass="31902">MPSDPAVGSARPLASAPAPFAVLELLKPVTWFPPVWAFGCGVVSSGAPLSERWPLALAGLLLAGPMVCGMSQAVNDWFDRHVDAVNEPGRPIPSGRIPGRWGLWIALGWTALSLLLGLSLGPWAAGATAVGVALAWAYSAPPLRLKRNGWWGNTAVAACYEGLPWITGAAVMAGAAPDGRVLLVAALYSAGAHGIMTLNDFKSVEGDRRFGIGSLPVRLGPERAARAACAAMAAPQAAVVALLLGWGAAWQAVAVLLLLLAQLALMARLLRNPRALAPWYNATGVLLYVLGMLVCAFALRPGAAAGIGG</sequence>
<evidence type="ECO:0000256" key="4">
    <source>
        <dbReference type="ARBA" id="ARBA00022989"/>
    </source>
</evidence>
<evidence type="ECO:0000313" key="8">
    <source>
        <dbReference type="EMBL" id="GAA0607583.1"/>
    </source>
</evidence>
<dbReference type="InterPro" id="IPR006372">
    <property type="entry name" value="Chl_synth"/>
</dbReference>
<dbReference type="PANTHER" id="PTHR42723">
    <property type="entry name" value="CHLOROPHYLL SYNTHASE"/>
    <property type="match status" value="1"/>
</dbReference>
<evidence type="ECO:0000313" key="9">
    <source>
        <dbReference type="Proteomes" id="UP001501588"/>
    </source>
</evidence>
<dbReference type="NCBIfam" id="NF005742">
    <property type="entry name" value="PRK07566.1"/>
    <property type="match status" value="1"/>
</dbReference>
<dbReference type="InterPro" id="IPR000537">
    <property type="entry name" value="UbiA_prenyltransferase"/>
</dbReference>
<dbReference type="Proteomes" id="UP001501588">
    <property type="component" value="Unassembled WGS sequence"/>
</dbReference>
<dbReference type="Gene3D" id="1.20.120.1780">
    <property type="entry name" value="UbiA prenyltransferase"/>
    <property type="match status" value="1"/>
</dbReference>
<dbReference type="InterPro" id="IPR050475">
    <property type="entry name" value="Prenyltransferase_related"/>
</dbReference>
<dbReference type="Pfam" id="PF01040">
    <property type="entry name" value="UbiA"/>
    <property type="match status" value="1"/>
</dbReference>
<accession>A0ABN1GAX3</accession>
<dbReference type="NCBIfam" id="TIGR01476">
    <property type="entry name" value="chlor_syn_BchG"/>
    <property type="match status" value="1"/>
</dbReference>
<keyword evidence="4 7" id="KW-1133">Transmembrane helix</keyword>
<dbReference type="EMBL" id="BAAAFZ010000120">
    <property type="protein sequence ID" value="GAA0607583.1"/>
    <property type="molecule type" value="Genomic_DNA"/>
</dbReference>
<reference evidence="8 9" key="1">
    <citation type="journal article" date="2019" name="Int. J. Syst. Evol. Microbiol.">
        <title>The Global Catalogue of Microorganisms (GCM) 10K type strain sequencing project: providing services to taxonomists for standard genome sequencing and annotation.</title>
        <authorList>
            <consortium name="The Broad Institute Genomics Platform"/>
            <consortium name="The Broad Institute Genome Sequencing Center for Infectious Disease"/>
            <person name="Wu L."/>
            <person name="Ma J."/>
        </authorList>
    </citation>
    <scope>NUCLEOTIDE SEQUENCE [LARGE SCALE GENOMIC DNA]</scope>
    <source>
        <strain evidence="8 9">JCM 9933</strain>
    </source>
</reference>
<dbReference type="PANTHER" id="PTHR42723:SF1">
    <property type="entry name" value="CHLOROPHYLL SYNTHASE, CHLOROPLASTIC"/>
    <property type="match status" value="1"/>
</dbReference>
<keyword evidence="2" id="KW-1003">Cell membrane</keyword>
<feature type="transmembrane region" description="Helical" evidence="7">
    <location>
        <begin position="279"/>
        <end position="299"/>
    </location>
</feature>
<keyword evidence="9" id="KW-1185">Reference proteome</keyword>
<evidence type="ECO:0000256" key="2">
    <source>
        <dbReference type="ARBA" id="ARBA00022475"/>
    </source>
</evidence>
<keyword evidence="3 7" id="KW-0812">Transmembrane</keyword>